<dbReference type="PROSITE" id="PS00041">
    <property type="entry name" value="HTH_ARAC_FAMILY_1"/>
    <property type="match status" value="1"/>
</dbReference>
<evidence type="ECO:0000256" key="1">
    <source>
        <dbReference type="ARBA" id="ARBA00023015"/>
    </source>
</evidence>
<keyword evidence="1" id="KW-0805">Transcription regulation</keyword>
<dbReference type="EMBL" id="NHOC01000010">
    <property type="protein sequence ID" value="OUM19778.1"/>
    <property type="molecule type" value="Genomic_DNA"/>
</dbReference>
<dbReference type="InterPro" id="IPR018060">
    <property type="entry name" value="HTH_AraC"/>
</dbReference>
<dbReference type="OrthoDB" id="324626at2"/>
<protein>
    <recommendedName>
        <fullName evidence="4">HTH araC/xylS-type domain-containing protein</fullName>
    </recommendedName>
</protein>
<keyword evidence="3" id="KW-0804">Transcription</keyword>
<dbReference type="PRINTS" id="PR00032">
    <property type="entry name" value="HTHARAC"/>
</dbReference>
<comment type="caution">
    <text evidence="5">The sequence shown here is derived from an EMBL/GenBank/DDBJ whole genome shotgun (WGS) entry which is preliminary data.</text>
</comment>
<dbReference type="PROSITE" id="PS01124">
    <property type="entry name" value="HTH_ARAC_FAMILY_2"/>
    <property type="match status" value="1"/>
</dbReference>
<dbReference type="Pfam" id="PF12833">
    <property type="entry name" value="HTH_18"/>
    <property type="match status" value="1"/>
</dbReference>
<name>A0A252F1W0_9FIRM</name>
<evidence type="ECO:0000256" key="3">
    <source>
        <dbReference type="ARBA" id="ARBA00023163"/>
    </source>
</evidence>
<dbReference type="GO" id="GO:0003700">
    <property type="term" value="F:DNA-binding transcription factor activity"/>
    <property type="evidence" value="ECO:0007669"/>
    <property type="project" value="InterPro"/>
</dbReference>
<proteinExistence type="predicted"/>
<dbReference type="InterPro" id="IPR020449">
    <property type="entry name" value="Tscrpt_reg_AraC-type_HTH"/>
</dbReference>
<dbReference type="PANTHER" id="PTHR43280:SF28">
    <property type="entry name" value="HTH-TYPE TRANSCRIPTIONAL ACTIVATOR RHAS"/>
    <property type="match status" value="1"/>
</dbReference>
<dbReference type="InterPro" id="IPR018062">
    <property type="entry name" value="HTH_AraC-typ_CS"/>
</dbReference>
<evidence type="ECO:0000259" key="4">
    <source>
        <dbReference type="PROSITE" id="PS01124"/>
    </source>
</evidence>
<evidence type="ECO:0000313" key="6">
    <source>
        <dbReference type="Proteomes" id="UP000194903"/>
    </source>
</evidence>
<dbReference type="Proteomes" id="UP000194903">
    <property type="component" value="Unassembled WGS sequence"/>
</dbReference>
<dbReference type="PANTHER" id="PTHR43280">
    <property type="entry name" value="ARAC-FAMILY TRANSCRIPTIONAL REGULATOR"/>
    <property type="match status" value="1"/>
</dbReference>
<dbReference type="SUPFAM" id="SSF46689">
    <property type="entry name" value="Homeodomain-like"/>
    <property type="match status" value="2"/>
</dbReference>
<dbReference type="GO" id="GO:0043565">
    <property type="term" value="F:sequence-specific DNA binding"/>
    <property type="evidence" value="ECO:0007669"/>
    <property type="project" value="InterPro"/>
</dbReference>
<organism evidence="5 6">
    <name type="scientific">Butyricicoccus porcorum</name>
    <dbReference type="NCBI Taxonomy" id="1945634"/>
    <lineage>
        <taxon>Bacteria</taxon>
        <taxon>Bacillati</taxon>
        <taxon>Bacillota</taxon>
        <taxon>Clostridia</taxon>
        <taxon>Eubacteriales</taxon>
        <taxon>Butyricicoccaceae</taxon>
        <taxon>Butyricicoccus</taxon>
    </lineage>
</organism>
<keyword evidence="2" id="KW-0238">DNA-binding</keyword>
<evidence type="ECO:0000313" key="5">
    <source>
        <dbReference type="EMBL" id="OUM19778.1"/>
    </source>
</evidence>
<sequence>MLMIHGENVTDIKLKTLELVLQCENRAFHTGGREYRFLERHGYLEQINKTSEMKELKKWFQDRIRNALESIHLTKEHQTIDMVKRAEQYIQQHYTEELTLNRVSEIIHVSPPYISKLFKEKLGMTFLEYLTRLRMEKAKQMLRETQESIRKIGCDVGYQDLKYFSRAFKKYEDVTPREYRDNGSNME</sequence>
<dbReference type="Gene3D" id="1.10.10.60">
    <property type="entry name" value="Homeodomain-like"/>
    <property type="match status" value="2"/>
</dbReference>
<reference evidence="5 6" key="1">
    <citation type="submission" date="2017-05" db="EMBL/GenBank/DDBJ databases">
        <title>Butyricicoccus porcorum sp. nov. a butyrate-producing bacterium from the swine intestinal tract.</title>
        <authorList>
            <person name="Trachsel J."/>
            <person name="Humphrey S."/>
            <person name="Allen H.K."/>
        </authorList>
    </citation>
    <scope>NUCLEOTIDE SEQUENCE [LARGE SCALE GENOMIC DNA]</scope>
    <source>
        <strain evidence="5">BB10</strain>
    </source>
</reference>
<evidence type="ECO:0000256" key="2">
    <source>
        <dbReference type="ARBA" id="ARBA00023125"/>
    </source>
</evidence>
<feature type="domain" description="HTH araC/xylS-type" evidence="4">
    <location>
        <begin position="84"/>
        <end position="182"/>
    </location>
</feature>
<gene>
    <name evidence="5" type="ORF">CBW42_11505</name>
</gene>
<dbReference type="AlphaFoldDB" id="A0A252F1W0"/>
<dbReference type="InterPro" id="IPR009057">
    <property type="entry name" value="Homeodomain-like_sf"/>
</dbReference>
<dbReference type="SMART" id="SM00342">
    <property type="entry name" value="HTH_ARAC"/>
    <property type="match status" value="1"/>
</dbReference>
<keyword evidence="6" id="KW-1185">Reference proteome</keyword>
<accession>A0A252F1W0</accession>